<evidence type="ECO:0000313" key="2">
    <source>
        <dbReference type="EMBL" id="KAJ7352932.1"/>
    </source>
</evidence>
<feature type="compositionally biased region" description="Polar residues" evidence="1">
    <location>
        <begin position="141"/>
        <end position="153"/>
    </location>
</feature>
<reference evidence="2" key="1">
    <citation type="submission" date="2023-01" db="EMBL/GenBank/DDBJ databases">
        <title>Genome assembly of the deep-sea coral Lophelia pertusa.</title>
        <authorList>
            <person name="Herrera S."/>
            <person name="Cordes E."/>
        </authorList>
    </citation>
    <scope>NUCLEOTIDE SEQUENCE</scope>
    <source>
        <strain evidence="2">USNM1676648</strain>
        <tissue evidence="2">Polyp</tissue>
    </source>
</reference>
<accession>A0A9W9YJ73</accession>
<feature type="region of interest" description="Disordered" evidence="1">
    <location>
        <begin position="120"/>
        <end position="153"/>
    </location>
</feature>
<feature type="region of interest" description="Disordered" evidence="1">
    <location>
        <begin position="215"/>
        <end position="246"/>
    </location>
</feature>
<dbReference type="EMBL" id="MU827343">
    <property type="protein sequence ID" value="KAJ7352932.1"/>
    <property type="molecule type" value="Genomic_DNA"/>
</dbReference>
<dbReference type="Proteomes" id="UP001163046">
    <property type="component" value="Unassembled WGS sequence"/>
</dbReference>
<name>A0A9W9YJ73_9CNID</name>
<sequence>MESIVICLQTVEQDLVTDRNSVNSGGDNLFFQIPGSAEFSEVVKEILESEIRENNKLAFGSCAMNKEERSTVVNTDTEKMDSSTTEVNFPLTFTRARSYSDTWTTSTLLNDLPSIEEVSDEDRIATTPSSKLSRNDRNVSRTKTCNGSAPRNTCATRHVNESQRQNYSNCTTNASKLKNNSRKTNIETSKSANWKIRVNKRTIIDDDVIDKAASEKSLRRGQRRSSNCTANASKLKNNSRKTNIETNKSANWKIRVNKRTIIDDDDIDADTSGQSSRKSVRFGSNGSATSSPREVKAASVTPGLTAAITPRPPLKFRASIKLESQPSSRNEKLRLEGNAWTSHLQNVQEKKANSNSTVTGLSKAHCAFKKLLNKMEEDYVGGEQAQEAEEFRAESRGAELPGSRPASNMFRSDSRWLPLRRSSDTLPIRLNTWAMGSLEPASMDSFRENSEEEEELGLDTEHSENDDDSLHEIFILKQSS</sequence>
<dbReference type="OrthoDB" id="5989330at2759"/>
<feature type="region of interest" description="Disordered" evidence="1">
    <location>
        <begin position="265"/>
        <end position="310"/>
    </location>
</feature>
<protein>
    <submittedName>
        <fullName evidence="2">Uncharacterized protein</fullName>
    </submittedName>
</protein>
<keyword evidence="3" id="KW-1185">Reference proteome</keyword>
<evidence type="ECO:0000256" key="1">
    <source>
        <dbReference type="SAM" id="MobiDB-lite"/>
    </source>
</evidence>
<feature type="region of interest" description="Disordered" evidence="1">
    <location>
        <begin position="439"/>
        <end position="472"/>
    </location>
</feature>
<feature type="compositionally biased region" description="Polar residues" evidence="1">
    <location>
        <begin position="271"/>
        <end position="292"/>
    </location>
</feature>
<feature type="compositionally biased region" description="Polar residues" evidence="1">
    <location>
        <begin position="224"/>
        <end position="246"/>
    </location>
</feature>
<comment type="caution">
    <text evidence="2">The sequence shown here is derived from an EMBL/GenBank/DDBJ whole genome shotgun (WGS) entry which is preliminary data.</text>
</comment>
<proteinExistence type="predicted"/>
<evidence type="ECO:0000313" key="3">
    <source>
        <dbReference type="Proteomes" id="UP001163046"/>
    </source>
</evidence>
<feature type="region of interest" description="Disordered" evidence="1">
    <location>
        <begin position="380"/>
        <end position="409"/>
    </location>
</feature>
<dbReference type="AlphaFoldDB" id="A0A9W9YJ73"/>
<organism evidence="2 3">
    <name type="scientific">Desmophyllum pertusum</name>
    <dbReference type="NCBI Taxonomy" id="174260"/>
    <lineage>
        <taxon>Eukaryota</taxon>
        <taxon>Metazoa</taxon>
        <taxon>Cnidaria</taxon>
        <taxon>Anthozoa</taxon>
        <taxon>Hexacorallia</taxon>
        <taxon>Scleractinia</taxon>
        <taxon>Caryophylliina</taxon>
        <taxon>Caryophylliidae</taxon>
        <taxon>Desmophyllum</taxon>
    </lineage>
</organism>
<feature type="compositionally biased region" description="Basic and acidic residues" evidence="1">
    <location>
        <begin position="459"/>
        <end position="471"/>
    </location>
</feature>
<gene>
    <name evidence="2" type="ORF">OS493_032871</name>
</gene>